<dbReference type="PANTHER" id="PTHR22617">
    <property type="entry name" value="CHEMOTAXIS SENSOR HISTIDINE KINASE-RELATED"/>
    <property type="match status" value="1"/>
</dbReference>
<feature type="domain" description="CheW-like" evidence="5">
    <location>
        <begin position="183"/>
        <end position="324"/>
    </location>
</feature>
<name>A0A4R1KCU4_9BACT</name>
<comment type="caution">
    <text evidence="6">The sequence shown here is derived from an EMBL/GenBank/DDBJ whole genome shotgun (WGS) entry which is preliminary data.</text>
</comment>
<dbReference type="Proteomes" id="UP000294614">
    <property type="component" value="Unassembled WGS sequence"/>
</dbReference>
<dbReference type="GO" id="GO:0007165">
    <property type="term" value="P:signal transduction"/>
    <property type="evidence" value="ECO:0007669"/>
    <property type="project" value="InterPro"/>
</dbReference>
<evidence type="ECO:0000256" key="4">
    <source>
        <dbReference type="ARBA" id="ARBA00022500"/>
    </source>
</evidence>
<dbReference type="InterPro" id="IPR002545">
    <property type="entry name" value="CheW-lke_dom"/>
</dbReference>
<dbReference type="SMART" id="SM00260">
    <property type="entry name" value="CheW"/>
    <property type="match status" value="3"/>
</dbReference>
<keyword evidence="4" id="KW-0145">Chemotaxis</keyword>
<sequence length="503" mass="56509">MASAVESPQDSIYVSFRLGQETYGIGIDDVKQIIRLPHITRVPKMPPYVVGMSNLRGEVIPLTDLSLRLGYAHPCENTDDTRVIVVEKEGTLNGFVVESVSEVKSTEVHQLDAFPEMLNAEVDKRYVKGIMKVNQGGSVILVQILNTDEVIDITALKAQIEKQGFRRNTVERAEEAAAANMRVKRFISFNITTQEYAVEIHRINEIIWMPEVTAIPGLPDYVMGIFSLRGKVIPLLSLHDKFGKRHNGHNENSRVIIVDINNVLVAFAADKVNAVLSVDESLIEEPPKSFSDEESEISAVLKLDKGERLVMALETKNIVNKTELEALSRVADQSGGNLTMADLNTSAKDEEKQIVTFRIENEQYGILIEKVQEINRYTNVTKVPKTPKFVEGIINLRGEVIPLIDLRSRFDLNAKERDEFTRVIIVNLKNMKVGFVVDEVDEVLRIKKDDIEPVPPVLSATVSSEFIGGVVNITSKQRMILLLNIEDLFSRSEMTKLEKMKQE</sequence>
<dbReference type="EMBL" id="SMGG01000003">
    <property type="protein sequence ID" value="TCK61870.1"/>
    <property type="molecule type" value="Genomic_DNA"/>
</dbReference>
<evidence type="ECO:0000259" key="5">
    <source>
        <dbReference type="PROSITE" id="PS50851"/>
    </source>
</evidence>
<dbReference type="FunFam" id="2.40.50.180:FF:000002">
    <property type="entry name" value="Chemotaxis protein CheW"/>
    <property type="match status" value="1"/>
</dbReference>
<dbReference type="InterPro" id="IPR039315">
    <property type="entry name" value="CheW"/>
</dbReference>
<evidence type="ECO:0000256" key="1">
    <source>
        <dbReference type="ARBA" id="ARBA00004496"/>
    </source>
</evidence>
<feature type="domain" description="CheW-like" evidence="5">
    <location>
        <begin position="10"/>
        <end position="156"/>
    </location>
</feature>
<dbReference type="AlphaFoldDB" id="A0A4R1KCU4"/>
<dbReference type="Gene3D" id="2.40.50.180">
    <property type="entry name" value="CheA-289, Domain 4"/>
    <property type="match status" value="3"/>
</dbReference>
<proteinExistence type="predicted"/>
<dbReference type="OrthoDB" id="9790406at2"/>
<dbReference type="Pfam" id="PF01584">
    <property type="entry name" value="CheW"/>
    <property type="match status" value="3"/>
</dbReference>
<comment type="subcellular location">
    <subcellularLocation>
        <location evidence="1">Cytoplasm</location>
    </subcellularLocation>
</comment>
<dbReference type="CDD" id="cd00732">
    <property type="entry name" value="CheW"/>
    <property type="match status" value="1"/>
</dbReference>
<keyword evidence="3" id="KW-0963">Cytoplasm</keyword>
<gene>
    <name evidence="6" type="ORF">C8D98_0376</name>
</gene>
<dbReference type="PANTHER" id="PTHR22617:SF23">
    <property type="entry name" value="CHEMOTAXIS PROTEIN CHEW"/>
    <property type="match status" value="1"/>
</dbReference>
<evidence type="ECO:0000256" key="2">
    <source>
        <dbReference type="ARBA" id="ARBA00021483"/>
    </source>
</evidence>
<evidence type="ECO:0000313" key="7">
    <source>
        <dbReference type="Proteomes" id="UP000294614"/>
    </source>
</evidence>
<dbReference type="InterPro" id="IPR036061">
    <property type="entry name" value="CheW-like_dom_sf"/>
</dbReference>
<protein>
    <recommendedName>
        <fullName evidence="2">Chemotaxis protein CheW</fullName>
    </recommendedName>
</protein>
<dbReference type="Gene3D" id="2.30.30.40">
    <property type="entry name" value="SH3 Domains"/>
    <property type="match status" value="3"/>
</dbReference>
<keyword evidence="7" id="KW-1185">Reference proteome</keyword>
<dbReference type="PROSITE" id="PS50851">
    <property type="entry name" value="CHEW"/>
    <property type="match status" value="3"/>
</dbReference>
<dbReference type="RefSeq" id="WP_132871508.1">
    <property type="nucleotide sequence ID" value="NZ_SMGG01000003.1"/>
</dbReference>
<dbReference type="SUPFAM" id="SSF50341">
    <property type="entry name" value="CheW-like"/>
    <property type="match status" value="3"/>
</dbReference>
<evidence type="ECO:0000256" key="3">
    <source>
        <dbReference type="ARBA" id="ARBA00022490"/>
    </source>
</evidence>
<dbReference type="GO" id="GO:0005829">
    <property type="term" value="C:cytosol"/>
    <property type="evidence" value="ECO:0007669"/>
    <property type="project" value="TreeGrafter"/>
</dbReference>
<organism evidence="6 7">
    <name type="scientific">Seleniivibrio woodruffii</name>
    <dbReference type="NCBI Taxonomy" id="1078050"/>
    <lineage>
        <taxon>Bacteria</taxon>
        <taxon>Pseudomonadati</taxon>
        <taxon>Deferribacterota</taxon>
        <taxon>Deferribacteres</taxon>
        <taxon>Deferribacterales</taxon>
        <taxon>Geovibrionaceae</taxon>
        <taxon>Seleniivibrio</taxon>
    </lineage>
</organism>
<reference evidence="6 7" key="1">
    <citation type="submission" date="2019-03" db="EMBL/GenBank/DDBJ databases">
        <title>Genomic Encyclopedia of Type Strains, Phase IV (KMG-IV): sequencing the most valuable type-strain genomes for metagenomic binning, comparative biology and taxonomic classification.</title>
        <authorList>
            <person name="Goeker M."/>
        </authorList>
    </citation>
    <scope>NUCLEOTIDE SEQUENCE [LARGE SCALE GENOMIC DNA]</scope>
    <source>
        <strain evidence="6 7">DSM 24984</strain>
    </source>
</reference>
<evidence type="ECO:0000313" key="6">
    <source>
        <dbReference type="EMBL" id="TCK61870.1"/>
    </source>
</evidence>
<feature type="domain" description="CheW-like" evidence="5">
    <location>
        <begin position="351"/>
        <end position="494"/>
    </location>
</feature>
<accession>A0A4R1KCU4</accession>
<dbReference type="GO" id="GO:0006935">
    <property type="term" value="P:chemotaxis"/>
    <property type="evidence" value="ECO:0007669"/>
    <property type="project" value="UniProtKB-KW"/>
</dbReference>